<protein>
    <recommendedName>
        <fullName evidence="2">Peptidase M28 domain-containing protein</fullName>
    </recommendedName>
</protein>
<feature type="chain" id="PRO_5045197057" description="Peptidase M28 domain-containing protein" evidence="1">
    <location>
        <begin position="20"/>
        <end position="409"/>
    </location>
</feature>
<dbReference type="RefSeq" id="WP_259090454.1">
    <property type="nucleotide sequence ID" value="NZ_BAAAZC010000004.1"/>
</dbReference>
<feature type="domain" description="Peptidase M28" evidence="2">
    <location>
        <begin position="204"/>
        <end position="401"/>
    </location>
</feature>
<keyword evidence="1" id="KW-0732">Signal</keyword>
<dbReference type="PANTHER" id="PTHR12147:SF26">
    <property type="entry name" value="PEPTIDASE M28 DOMAIN-CONTAINING PROTEIN"/>
    <property type="match status" value="1"/>
</dbReference>
<gene>
    <name evidence="3" type="ORF">GCM10022210_02750</name>
</gene>
<dbReference type="Gene3D" id="3.40.630.10">
    <property type="entry name" value="Zn peptidases"/>
    <property type="match status" value="2"/>
</dbReference>
<feature type="signal peptide" evidence="1">
    <location>
        <begin position="1"/>
        <end position="19"/>
    </location>
</feature>
<dbReference type="PANTHER" id="PTHR12147">
    <property type="entry name" value="METALLOPEPTIDASE M28 FAMILY MEMBER"/>
    <property type="match status" value="1"/>
</dbReference>
<keyword evidence="4" id="KW-1185">Reference proteome</keyword>
<dbReference type="Pfam" id="PF04389">
    <property type="entry name" value="Peptidase_M28"/>
    <property type="match status" value="1"/>
</dbReference>
<evidence type="ECO:0000256" key="1">
    <source>
        <dbReference type="SAM" id="SignalP"/>
    </source>
</evidence>
<sequence length="409" mass="45411">MKRYIIIALCSCCLFTAQAQTIKQLKRDMYGIASDATEGRFTGSPGYLKAARYVAGQLKAAGLKTTFQAVPLLWDNYDGSTISINQKIYPHQGGNFIILQHAAPKPGDWVVLKDRPDSANTAALIKLKVAGVILLPNEQQAKDWETTVIRQYRFGYIHYAADYVPSQASLTIILLSPNLAEKLNKDPKTIADIRFKQDRVNGYNIIATLPGSDKNLKGQTIIAGAHLDHIGRLGGHIYNGANDDGSGCVALLAAAKTLAHHPAKRPLLFVFYCGEELNLLGSRYLMDHPPITVKNMLMNINLEQVGSRHRSFPGVWAVGDQQFKNSFFTLSKTFAHPDLKFSPTDSLRDELSNTDSYSFMKKQVPSLLLSSGGFDEHHTPQDKIDLIDFPHLQKVSRLLNQLIRQIADH</sequence>
<dbReference type="InterPro" id="IPR045175">
    <property type="entry name" value="M28_fam"/>
</dbReference>
<organism evidence="3 4">
    <name type="scientific">Mucilaginibacter dorajii</name>
    <dbReference type="NCBI Taxonomy" id="692994"/>
    <lineage>
        <taxon>Bacteria</taxon>
        <taxon>Pseudomonadati</taxon>
        <taxon>Bacteroidota</taxon>
        <taxon>Sphingobacteriia</taxon>
        <taxon>Sphingobacteriales</taxon>
        <taxon>Sphingobacteriaceae</taxon>
        <taxon>Mucilaginibacter</taxon>
    </lineage>
</organism>
<dbReference type="Proteomes" id="UP001500742">
    <property type="component" value="Unassembled WGS sequence"/>
</dbReference>
<dbReference type="InterPro" id="IPR007484">
    <property type="entry name" value="Peptidase_M28"/>
</dbReference>
<proteinExistence type="predicted"/>
<name>A0ABP7P2Y5_9SPHI</name>
<evidence type="ECO:0000313" key="4">
    <source>
        <dbReference type="Proteomes" id="UP001500742"/>
    </source>
</evidence>
<comment type="caution">
    <text evidence="3">The sequence shown here is derived from an EMBL/GenBank/DDBJ whole genome shotgun (WGS) entry which is preliminary data.</text>
</comment>
<accession>A0ABP7P2Y5</accession>
<dbReference type="EMBL" id="BAAAZC010000004">
    <property type="protein sequence ID" value="GAA3958831.1"/>
    <property type="molecule type" value="Genomic_DNA"/>
</dbReference>
<evidence type="ECO:0000259" key="2">
    <source>
        <dbReference type="Pfam" id="PF04389"/>
    </source>
</evidence>
<dbReference type="SUPFAM" id="SSF53187">
    <property type="entry name" value="Zn-dependent exopeptidases"/>
    <property type="match status" value="1"/>
</dbReference>
<evidence type="ECO:0000313" key="3">
    <source>
        <dbReference type="EMBL" id="GAA3958831.1"/>
    </source>
</evidence>
<reference evidence="4" key="1">
    <citation type="journal article" date="2019" name="Int. J. Syst. Evol. Microbiol.">
        <title>The Global Catalogue of Microorganisms (GCM) 10K type strain sequencing project: providing services to taxonomists for standard genome sequencing and annotation.</title>
        <authorList>
            <consortium name="The Broad Institute Genomics Platform"/>
            <consortium name="The Broad Institute Genome Sequencing Center for Infectious Disease"/>
            <person name="Wu L."/>
            <person name="Ma J."/>
        </authorList>
    </citation>
    <scope>NUCLEOTIDE SEQUENCE [LARGE SCALE GENOMIC DNA]</scope>
    <source>
        <strain evidence="4">JCM 16601</strain>
    </source>
</reference>